<evidence type="ECO:0000313" key="2">
    <source>
        <dbReference type="Proteomes" id="UP000018208"/>
    </source>
</evidence>
<sequence>MRVKQEKRQENQQCSDQRINYGKIVASCVWQRLHNSSELHTLKKYLENSYNHRQDRNTFSTIFIAASIYKIIEKVILVVLSTGNACPRAHKLCSEQKVEIIIIKEWKLLLKINFNLVAYCIIIIWESCAIQK</sequence>
<dbReference type="EMBL" id="AUWU02000009">
    <property type="protein sequence ID" value="KAH0569555.1"/>
    <property type="molecule type" value="Genomic_DNA"/>
</dbReference>
<dbReference type="Proteomes" id="UP000018208">
    <property type="component" value="Unassembled WGS sequence"/>
</dbReference>
<gene>
    <name evidence="1" type="ORF">SS50377_28509</name>
</gene>
<reference evidence="1 2" key="1">
    <citation type="journal article" date="2014" name="PLoS Genet.">
        <title>The Genome of Spironucleus salmonicida Highlights a Fish Pathogen Adapted to Fluctuating Environments.</title>
        <authorList>
            <person name="Xu F."/>
            <person name="Jerlstrom-Hultqvist J."/>
            <person name="Einarsson E."/>
            <person name="Astvaldsson A."/>
            <person name="Svard S.G."/>
            <person name="Andersson J.O."/>
        </authorList>
    </citation>
    <scope>NUCLEOTIDE SEQUENCE [LARGE SCALE GENOMIC DNA]</scope>
    <source>
        <strain evidence="1 2">ATCC 50377</strain>
    </source>
</reference>
<dbReference type="RefSeq" id="XP_067760328.1">
    <property type="nucleotide sequence ID" value="XM_067912271.1"/>
</dbReference>
<evidence type="ECO:0000313" key="1">
    <source>
        <dbReference type="EMBL" id="KAH0569555.1"/>
    </source>
</evidence>
<dbReference type="GeneID" id="94302532"/>
<dbReference type="AlphaFoldDB" id="A0A9P8RUE6"/>
<proteinExistence type="predicted"/>
<protein>
    <submittedName>
        <fullName evidence="1">Uncharacterized protein</fullName>
    </submittedName>
</protein>
<comment type="caution">
    <text evidence="1">The sequence shown here is derived from an EMBL/GenBank/DDBJ whole genome shotgun (WGS) entry which is preliminary data.</text>
</comment>
<name>A0A9P8RUE6_9EUKA</name>
<dbReference type="KEGG" id="ssao:94302532"/>
<accession>A0A9P8RUE6</accession>
<keyword evidence="2" id="KW-1185">Reference proteome</keyword>
<organism evidence="1 2">
    <name type="scientific">Spironucleus salmonicida</name>
    <dbReference type="NCBI Taxonomy" id="348837"/>
    <lineage>
        <taxon>Eukaryota</taxon>
        <taxon>Metamonada</taxon>
        <taxon>Diplomonadida</taxon>
        <taxon>Hexamitidae</taxon>
        <taxon>Hexamitinae</taxon>
        <taxon>Spironucleus</taxon>
    </lineage>
</organism>